<comment type="caution">
    <text evidence="3">The sequence shown here is derived from an EMBL/GenBank/DDBJ whole genome shotgun (WGS) entry which is preliminary data.</text>
</comment>
<dbReference type="SUPFAM" id="SSF53474">
    <property type="entry name" value="alpha/beta-Hydrolases"/>
    <property type="match status" value="1"/>
</dbReference>
<dbReference type="HOGENOM" id="CLU_012494_6_0_9"/>
<dbReference type="PROSITE" id="PS01174">
    <property type="entry name" value="LIPASE_GDXG_SER"/>
    <property type="match status" value="1"/>
</dbReference>
<dbReference type="InterPro" id="IPR029058">
    <property type="entry name" value="AB_hydrolase_fold"/>
</dbReference>
<evidence type="ECO:0000313" key="3">
    <source>
        <dbReference type="EMBL" id="KJY57836.1"/>
    </source>
</evidence>
<dbReference type="EMBL" id="JXLI01000006">
    <property type="protein sequence ID" value="KJY57836.1"/>
    <property type="molecule type" value="Genomic_DNA"/>
</dbReference>
<dbReference type="PANTHER" id="PTHR23025:SF3">
    <property type="entry name" value="HORMONE-SENSITIVE LIPASE"/>
    <property type="match status" value="1"/>
</dbReference>
<dbReference type="AlphaFoldDB" id="A0A0F4LJT4"/>
<dbReference type="Pfam" id="PF07859">
    <property type="entry name" value="Abhydrolase_3"/>
    <property type="match status" value="1"/>
</dbReference>
<dbReference type="PANTHER" id="PTHR23025">
    <property type="entry name" value="TRIACYLGLYCEROL LIPASE"/>
    <property type="match status" value="1"/>
</dbReference>
<dbReference type="InterPro" id="IPR033140">
    <property type="entry name" value="Lipase_GDXG_put_SER_AS"/>
</dbReference>
<keyword evidence="3" id="KW-0378">Hydrolase</keyword>
<dbReference type="PATRIC" id="fig|1218507.3.peg.504"/>
<evidence type="ECO:0000256" key="1">
    <source>
        <dbReference type="PROSITE-ProRule" id="PRU10038"/>
    </source>
</evidence>
<evidence type="ECO:0000313" key="4">
    <source>
        <dbReference type="Proteomes" id="UP000033531"/>
    </source>
</evidence>
<protein>
    <submittedName>
        <fullName evidence="3">Alpha/beta hydrolase fold protein</fullName>
    </submittedName>
</protein>
<dbReference type="GO" id="GO:0004806">
    <property type="term" value="F:triacylglycerol lipase activity"/>
    <property type="evidence" value="ECO:0007669"/>
    <property type="project" value="TreeGrafter"/>
</dbReference>
<dbReference type="Gene3D" id="3.40.50.1820">
    <property type="entry name" value="alpha/beta hydrolase"/>
    <property type="match status" value="1"/>
</dbReference>
<dbReference type="STRING" id="1218507.JF74_03390"/>
<feature type="domain" description="Alpha/beta hydrolase fold-3" evidence="2">
    <location>
        <begin position="96"/>
        <end position="312"/>
    </location>
</feature>
<sequence length="339" mass="38366">MIIKNTTYGEKWGLLDPKVLERTKNKPALSDKKAMGPIDLSTIDFQNVRDGMGSPNKDLTNSQISEKSILIQCQNRYIPAIVCRPAGEQPTLNACLYLHGGGFIGGNSSTLLNQCRLIVEQANCTVISLDYRLAPETPFPGALHDSCEAVEWIVSHQEYLGFENSQIFVAGDSAGGNLAVGCGLLDENHYIKHVISIYGALDLQKISQTLYHWDYSLYEMNKEHKNFIHTRLNKIMYITNLMRSLYIESELVTDPLISPVYAQDFKNLPSITLIEAEFDYFLPSNKYFARLLQKYGKEYQEILYKGLDHGFFDRLGYLEQTKEACLDIARIIKDKGAKI</sequence>
<dbReference type="GO" id="GO:0004771">
    <property type="term" value="F:sterol ester esterase activity"/>
    <property type="evidence" value="ECO:0007669"/>
    <property type="project" value="TreeGrafter"/>
</dbReference>
<feature type="active site" evidence="1">
    <location>
        <position position="173"/>
    </location>
</feature>
<dbReference type="GO" id="GO:0019433">
    <property type="term" value="P:triglyceride catabolic process"/>
    <property type="evidence" value="ECO:0007669"/>
    <property type="project" value="TreeGrafter"/>
</dbReference>
<evidence type="ECO:0000259" key="2">
    <source>
        <dbReference type="Pfam" id="PF07859"/>
    </source>
</evidence>
<accession>A0A0F4LJT4</accession>
<dbReference type="GO" id="GO:0005829">
    <property type="term" value="C:cytosol"/>
    <property type="evidence" value="ECO:0007669"/>
    <property type="project" value="TreeGrafter"/>
</dbReference>
<dbReference type="RefSeq" id="WP_046324281.1">
    <property type="nucleotide sequence ID" value="NZ_JBHTMT010000006.1"/>
</dbReference>
<dbReference type="InterPro" id="IPR013094">
    <property type="entry name" value="AB_hydrolase_3"/>
</dbReference>
<proteinExistence type="predicted"/>
<gene>
    <name evidence="3" type="ORF">JF74_03390</name>
</gene>
<name>A0A0F4LJT4_9LACO</name>
<reference evidence="3 4" key="1">
    <citation type="submission" date="2015-01" db="EMBL/GenBank/DDBJ databases">
        <title>Comparative genomics of the lactic acid bacteria isolated from the honey bee gut.</title>
        <authorList>
            <person name="Ellegaard K.M."/>
            <person name="Tamarit D."/>
            <person name="Javelind E."/>
            <person name="Olofsson T."/>
            <person name="Andersson S.G."/>
            <person name="Vasquez A."/>
        </authorList>
    </citation>
    <scope>NUCLEOTIDE SEQUENCE [LARGE SCALE GENOMIC DNA]</scope>
    <source>
        <strain evidence="3 4">Hma8</strain>
    </source>
</reference>
<organism evidence="3 4">
    <name type="scientific">Lactobacillus melliventris</name>
    <dbReference type="NCBI Taxonomy" id="1218507"/>
    <lineage>
        <taxon>Bacteria</taxon>
        <taxon>Bacillati</taxon>
        <taxon>Bacillota</taxon>
        <taxon>Bacilli</taxon>
        <taxon>Lactobacillales</taxon>
        <taxon>Lactobacillaceae</taxon>
        <taxon>Lactobacillus</taxon>
    </lineage>
</organism>
<dbReference type="Proteomes" id="UP000033531">
    <property type="component" value="Unassembled WGS sequence"/>
</dbReference>